<dbReference type="AlphaFoldDB" id="A0AAV6VTW9"/>
<evidence type="ECO:0000256" key="1">
    <source>
        <dbReference type="SAM" id="MobiDB-lite"/>
    </source>
</evidence>
<reference evidence="2 3" key="1">
    <citation type="journal article" date="2022" name="Nat. Ecol. Evol.">
        <title>A masculinizing supergene underlies an exaggerated male reproductive morph in a spider.</title>
        <authorList>
            <person name="Hendrickx F."/>
            <person name="De Corte Z."/>
            <person name="Sonet G."/>
            <person name="Van Belleghem S.M."/>
            <person name="Kostlbacher S."/>
            <person name="Vangestel C."/>
        </authorList>
    </citation>
    <scope>NUCLEOTIDE SEQUENCE [LARGE SCALE GENOMIC DNA]</scope>
    <source>
        <strain evidence="2">W744_W776</strain>
    </source>
</reference>
<feature type="region of interest" description="Disordered" evidence="1">
    <location>
        <begin position="197"/>
        <end position="239"/>
    </location>
</feature>
<feature type="compositionally biased region" description="Polar residues" evidence="1">
    <location>
        <begin position="224"/>
        <end position="239"/>
    </location>
</feature>
<feature type="compositionally biased region" description="Polar residues" evidence="1">
    <location>
        <begin position="199"/>
        <end position="216"/>
    </location>
</feature>
<evidence type="ECO:0000313" key="3">
    <source>
        <dbReference type="Proteomes" id="UP000827092"/>
    </source>
</evidence>
<name>A0AAV6VTW9_9ARAC</name>
<accession>A0AAV6VTW9</accession>
<protein>
    <submittedName>
        <fullName evidence="2">Uncharacterized protein</fullName>
    </submittedName>
</protein>
<feature type="compositionally biased region" description="Basic and acidic residues" evidence="1">
    <location>
        <begin position="283"/>
        <end position="293"/>
    </location>
</feature>
<keyword evidence="3" id="KW-1185">Reference proteome</keyword>
<comment type="caution">
    <text evidence="2">The sequence shown here is derived from an EMBL/GenBank/DDBJ whole genome shotgun (WGS) entry which is preliminary data.</text>
</comment>
<proteinExistence type="predicted"/>
<organism evidence="2 3">
    <name type="scientific">Oedothorax gibbosus</name>
    <dbReference type="NCBI Taxonomy" id="931172"/>
    <lineage>
        <taxon>Eukaryota</taxon>
        <taxon>Metazoa</taxon>
        <taxon>Ecdysozoa</taxon>
        <taxon>Arthropoda</taxon>
        <taxon>Chelicerata</taxon>
        <taxon>Arachnida</taxon>
        <taxon>Araneae</taxon>
        <taxon>Araneomorphae</taxon>
        <taxon>Entelegynae</taxon>
        <taxon>Araneoidea</taxon>
        <taxon>Linyphiidae</taxon>
        <taxon>Erigoninae</taxon>
        <taxon>Oedothorax</taxon>
    </lineage>
</organism>
<feature type="compositionally biased region" description="Polar residues" evidence="1">
    <location>
        <begin position="294"/>
        <end position="305"/>
    </location>
</feature>
<feature type="region of interest" description="Disordered" evidence="1">
    <location>
        <begin position="283"/>
        <end position="309"/>
    </location>
</feature>
<dbReference type="Proteomes" id="UP000827092">
    <property type="component" value="Unassembled WGS sequence"/>
</dbReference>
<gene>
    <name evidence="2" type="ORF">JTE90_009326</name>
</gene>
<sequence>MASSMHIYSIPECLTDEELSENEIKSGSARKLFKKFNLKSLSKRKSNLRSVSRSYNDIDHISIEYSRKSRHQERKIKSQVSTSLIDISDLHRSPDYEKSKKDKSVFFTQEIPFTKSEEKISSNPYQEIEDYNLQDESQYEPLLVKYHNQPSISTSPQRPCLKPSTKFDTADSGGGSHYETLLVQPLQTSNTLISKEVSSDIQADTSPKPDSSTTIRLDSKEDQSTGGIETQLRQNYSRGRSGSVQWIQNIFQNIDKKCRSFLDLRRPSDIAEEGMRNSNEKLEAMEHSEEDSSKSGFHSTASSTGGRRYSENVIGKQNRRFPAFSNGFGHLKVLWKDRSNESKKQDLKDNDQLRPDVCPLFSFPRKSIDEDEMILDALRQAMRKCTIVDPSARPPSSSVFEQLSQITIK</sequence>
<dbReference type="EMBL" id="JAFNEN010000026">
    <property type="protein sequence ID" value="KAG8199478.1"/>
    <property type="molecule type" value="Genomic_DNA"/>
</dbReference>
<feature type="region of interest" description="Disordered" evidence="1">
    <location>
        <begin position="149"/>
        <end position="174"/>
    </location>
</feature>
<evidence type="ECO:0000313" key="2">
    <source>
        <dbReference type="EMBL" id="KAG8199478.1"/>
    </source>
</evidence>